<dbReference type="InterPro" id="IPR017568">
    <property type="entry name" value="3-oxoacyl-ACP_synth-2"/>
</dbReference>
<feature type="domain" description="Ketosynthase family 3 (KS3)" evidence="17">
    <location>
        <begin position="3"/>
        <end position="416"/>
    </location>
</feature>
<dbReference type="Gene3D" id="3.40.47.10">
    <property type="match status" value="1"/>
</dbReference>
<reference evidence="18 19" key="1">
    <citation type="submission" date="2017-02" db="EMBL/GenBank/DDBJ databases">
        <title>Draft Genome Sequence of Streptomyces tsukubaensis F601, a Producer of the immunosuppressant tacrolimus FK506.</title>
        <authorList>
            <person name="Zong G."/>
            <person name="Zhong C."/>
            <person name="Fu J."/>
            <person name="Qin R."/>
            <person name="Cao G."/>
        </authorList>
    </citation>
    <scope>NUCLEOTIDE SEQUENCE [LARGE SCALE GENOMIC DNA]</scope>
    <source>
        <strain evidence="18 19">F601</strain>
    </source>
</reference>
<evidence type="ECO:0000256" key="14">
    <source>
        <dbReference type="PIRNR" id="PIRNR000447"/>
    </source>
</evidence>
<comment type="catalytic activity">
    <reaction evidence="12 14">
        <text>(9Z)-hexadecenoyl-[ACP] + malonyl-[ACP] + H(+) = 3-oxo-(11Z)-octadecenoyl-[ACP] + holo-[ACP] + CO2</text>
        <dbReference type="Rhea" id="RHEA:55040"/>
        <dbReference type="Rhea" id="RHEA-COMP:9623"/>
        <dbReference type="Rhea" id="RHEA-COMP:9685"/>
        <dbReference type="Rhea" id="RHEA-COMP:10800"/>
        <dbReference type="Rhea" id="RHEA-COMP:14074"/>
        <dbReference type="ChEBI" id="CHEBI:15378"/>
        <dbReference type="ChEBI" id="CHEBI:16526"/>
        <dbReference type="ChEBI" id="CHEBI:64479"/>
        <dbReference type="ChEBI" id="CHEBI:78449"/>
        <dbReference type="ChEBI" id="CHEBI:83989"/>
        <dbReference type="ChEBI" id="CHEBI:138538"/>
        <dbReference type="EC" id="2.3.1.179"/>
    </reaction>
</comment>
<keyword evidence="6 14" id="KW-0808">Transferase</keyword>
<dbReference type="FunFam" id="3.40.47.10:FF:000018">
    <property type="entry name" value="3-oxoacyl-[acyl-carrier-protein] synthase 2"/>
    <property type="match status" value="1"/>
</dbReference>
<dbReference type="PANTHER" id="PTHR11712:SF336">
    <property type="entry name" value="3-OXOACYL-[ACYL-CARRIER-PROTEIN] SYNTHASE, MITOCHONDRIAL"/>
    <property type="match status" value="1"/>
</dbReference>
<evidence type="ECO:0000256" key="16">
    <source>
        <dbReference type="RuleBase" id="RU003694"/>
    </source>
</evidence>
<dbReference type="InterPro" id="IPR014031">
    <property type="entry name" value="Ketoacyl_synth_C"/>
</dbReference>
<dbReference type="RefSeq" id="WP_077964975.1">
    <property type="nucleotide sequence ID" value="NZ_CP045178.1"/>
</dbReference>
<dbReference type="GO" id="GO:0030497">
    <property type="term" value="P:fatty acid elongation"/>
    <property type="evidence" value="ECO:0007669"/>
    <property type="project" value="UniProtKB-ARBA"/>
</dbReference>
<evidence type="ECO:0000256" key="6">
    <source>
        <dbReference type="ARBA" id="ARBA00022679"/>
    </source>
</evidence>
<dbReference type="NCBIfam" id="TIGR03150">
    <property type="entry name" value="fabF"/>
    <property type="match status" value="1"/>
</dbReference>
<dbReference type="FunFam" id="3.40.47.10:FF:000029">
    <property type="entry name" value="3-oxoacyl-[acyl-carrier-protein] synthase 1"/>
    <property type="match status" value="1"/>
</dbReference>
<dbReference type="InterPro" id="IPR016039">
    <property type="entry name" value="Thiolase-like"/>
</dbReference>
<evidence type="ECO:0000259" key="17">
    <source>
        <dbReference type="PROSITE" id="PS52004"/>
    </source>
</evidence>
<keyword evidence="7" id="KW-0276">Fatty acid metabolism</keyword>
<evidence type="ECO:0000256" key="3">
    <source>
        <dbReference type="ARBA" id="ARBA00012356"/>
    </source>
</evidence>
<dbReference type="InterPro" id="IPR000794">
    <property type="entry name" value="Beta-ketoacyl_synthase"/>
</dbReference>
<dbReference type="PROSITE" id="PS52004">
    <property type="entry name" value="KS3_2"/>
    <property type="match status" value="1"/>
</dbReference>
<evidence type="ECO:0000256" key="8">
    <source>
        <dbReference type="ARBA" id="ARBA00023098"/>
    </source>
</evidence>
<dbReference type="SUPFAM" id="SSF53901">
    <property type="entry name" value="Thiolase-like"/>
    <property type="match status" value="2"/>
</dbReference>
<evidence type="ECO:0000256" key="13">
    <source>
        <dbReference type="ARBA" id="ARBA00047659"/>
    </source>
</evidence>
<comment type="similarity">
    <text evidence="2 14 16">Belongs to the thiolase-like superfamily. Beta-ketoacyl-ACP synthases family.</text>
</comment>
<dbReference type="SMART" id="SM00825">
    <property type="entry name" value="PKS_KS"/>
    <property type="match status" value="1"/>
</dbReference>
<dbReference type="CDD" id="cd00834">
    <property type="entry name" value="KAS_I_II"/>
    <property type="match status" value="1"/>
</dbReference>
<dbReference type="Pfam" id="PF00109">
    <property type="entry name" value="ketoacyl-synt"/>
    <property type="match status" value="1"/>
</dbReference>
<feature type="active site" description="For beta-ketoacyl synthase activity" evidence="15">
    <location>
        <position position="169"/>
    </location>
</feature>
<comment type="function">
    <text evidence="11 14">Involved in the type II fatty acid elongation cycle. Catalyzes the elongation of a wide range of acyl-ACP by the addition of two carbons from malonyl-ACP to an acyl acceptor. Can efficiently catalyze the conversion of palmitoleoyl-ACP (cis-hexadec-9-enoyl-ACP) to cis-vaccenoyl-ACP (cis-octadec-11-enoyl-ACP), an essential step in the thermal regulation of fatty acid composition.</text>
</comment>
<comment type="catalytic activity">
    <reaction evidence="13 14">
        <text>a fatty acyl-[ACP] + malonyl-[ACP] + H(+) = a 3-oxoacyl-[ACP] + holo-[ACP] + CO2</text>
        <dbReference type="Rhea" id="RHEA:22836"/>
        <dbReference type="Rhea" id="RHEA-COMP:9623"/>
        <dbReference type="Rhea" id="RHEA-COMP:9685"/>
        <dbReference type="Rhea" id="RHEA-COMP:9916"/>
        <dbReference type="Rhea" id="RHEA-COMP:14125"/>
        <dbReference type="ChEBI" id="CHEBI:15378"/>
        <dbReference type="ChEBI" id="CHEBI:16526"/>
        <dbReference type="ChEBI" id="CHEBI:64479"/>
        <dbReference type="ChEBI" id="CHEBI:78449"/>
        <dbReference type="ChEBI" id="CHEBI:78776"/>
        <dbReference type="ChEBI" id="CHEBI:138651"/>
    </reaction>
</comment>
<dbReference type="GO" id="GO:0004315">
    <property type="term" value="F:3-oxoacyl-[acyl-carrier-protein] synthase activity"/>
    <property type="evidence" value="ECO:0007669"/>
    <property type="project" value="UniProtKB-UniRule"/>
</dbReference>
<comment type="caution">
    <text evidence="18">The sequence shown here is derived from an EMBL/GenBank/DDBJ whole genome shotgun (WGS) entry which is preliminary data.</text>
</comment>
<dbReference type="Pfam" id="PF02801">
    <property type="entry name" value="Ketoacyl-synt_C"/>
    <property type="match status" value="1"/>
</dbReference>
<evidence type="ECO:0000313" key="19">
    <source>
        <dbReference type="Proteomes" id="UP000190539"/>
    </source>
</evidence>
<dbReference type="PANTHER" id="PTHR11712">
    <property type="entry name" value="POLYKETIDE SYNTHASE-RELATED"/>
    <property type="match status" value="1"/>
</dbReference>
<evidence type="ECO:0000256" key="7">
    <source>
        <dbReference type="ARBA" id="ARBA00022832"/>
    </source>
</evidence>
<evidence type="ECO:0000256" key="10">
    <source>
        <dbReference type="ARBA" id="ARBA00023315"/>
    </source>
</evidence>
<accession>A0A1V4AFB7</accession>
<name>A0A1V4AFB7_9ACTN</name>
<evidence type="ECO:0000313" key="18">
    <source>
        <dbReference type="EMBL" id="OON82303.1"/>
    </source>
</evidence>
<dbReference type="InterPro" id="IPR020841">
    <property type="entry name" value="PKS_Beta-ketoAc_synthase_dom"/>
</dbReference>
<dbReference type="AlphaFoldDB" id="A0A1V4AFB7"/>
<keyword evidence="19" id="KW-1185">Reference proteome</keyword>
<organism evidence="18 19">
    <name type="scientific">Streptomyces tsukubensis</name>
    <dbReference type="NCBI Taxonomy" id="83656"/>
    <lineage>
        <taxon>Bacteria</taxon>
        <taxon>Bacillati</taxon>
        <taxon>Actinomycetota</taxon>
        <taxon>Actinomycetes</taxon>
        <taxon>Kitasatosporales</taxon>
        <taxon>Streptomycetaceae</taxon>
        <taxon>Streptomyces</taxon>
    </lineage>
</organism>
<keyword evidence="5 14" id="KW-0444">Lipid biosynthesis</keyword>
<evidence type="ECO:0000256" key="5">
    <source>
        <dbReference type="ARBA" id="ARBA00022516"/>
    </source>
</evidence>
<dbReference type="PIRSF" id="PIRSF000447">
    <property type="entry name" value="KAS_II"/>
    <property type="match status" value="1"/>
</dbReference>
<evidence type="ECO:0000256" key="15">
    <source>
        <dbReference type="PIRSR" id="PIRSR000447-1"/>
    </source>
</evidence>
<keyword evidence="8" id="KW-0443">Lipid metabolism</keyword>
<evidence type="ECO:0000256" key="11">
    <source>
        <dbReference type="ARBA" id="ARBA00024006"/>
    </source>
</evidence>
<keyword evidence="10 14" id="KW-0012">Acyltransferase</keyword>
<proteinExistence type="inferred from homology"/>
<evidence type="ECO:0000256" key="9">
    <source>
        <dbReference type="ARBA" id="ARBA00023160"/>
    </source>
</evidence>
<comment type="pathway">
    <text evidence="1 14">Lipid metabolism; fatty acid biosynthesis.</text>
</comment>
<evidence type="ECO:0000256" key="12">
    <source>
        <dbReference type="ARBA" id="ARBA00047318"/>
    </source>
</evidence>
<keyword evidence="9 14" id="KW-0275">Fatty acid biosynthesis</keyword>
<dbReference type="UniPathway" id="UPA00094"/>
<dbReference type="EMBL" id="MVFC01000002">
    <property type="protein sequence ID" value="OON82303.1"/>
    <property type="molecule type" value="Genomic_DNA"/>
</dbReference>
<dbReference type="STRING" id="83656.B1H18_04525"/>
<dbReference type="EC" id="2.3.1.179" evidence="3 14"/>
<sequence length="417" mass="42942">MSSQQVVVTGLGALTPVGNDRESTWQALLAGTSGIAPITRFDASALPTSIAGEVKGFDPAALLDRKRERRSARFSQLAIGAAREAVADARLTLGGEDGSEGVDAERVGVVLNNAVAGMDGIEQAVDQMHADPRTVSPYFVSSVIPNMPACEVAIDLGVRGPVTASALACASGVYALLEARRLILSGEADVVIAGGTDSAITPVMFTGLSNMGALSRRNDDPAAASRPFDADRDGFVFGEGAVVCVVESAEHARARGARPYMEVAGGALTSDAFHVSAPDPSGAGAVSAMRKALRASGTEARDIDYICAHGTSTRINDLTETRAIRDVYGAHAYDLAVSSPKSMVGHLIGAAGALSAMVCALAIRDGMVPPTINLDTPGEECDLDYVPNTARRTEVRGAAVNAFGFGGQNCVAVLRAV</sequence>
<evidence type="ECO:0000256" key="1">
    <source>
        <dbReference type="ARBA" id="ARBA00005194"/>
    </source>
</evidence>
<dbReference type="InterPro" id="IPR014030">
    <property type="entry name" value="Ketoacyl_synth_N"/>
</dbReference>
<gene>
    <name evidence="18" type="ORF">B1H18_04525</name>
</gene>
<dbReference type="NCBIfam" id="NF005589">
    <property type="entry name" value="PRK07314.1"/>
    <property type="match status" value="1"/>
</dbReference>
<protein>
    <recommendedName>
        <fullName evidence="4 14">3-oxoacyl-[acyl-carrier-protein] synthase 2</fullName>
        <ecNumber evidence="3 14">2.3.1.179</ecNumber>
    </recommendedName>
</protein>
<evidence type="ECO:0000256" key="2">
    <source>
        <dbReference type="ARBA" id="ARBA00008467"/>
    </source>
</evidence>
<dbReference type="Proteomes" id="UP000190539">
    <property type="component" value="Unassembled WGS sequence"/>
</dbReference>
<dbReference type="OrthoDB" id="9808669at2"/>
<dbReference type="GO" id="GO:0005829">
    <property type="term" value="C:cytosol"/>
    <property type="evidence" value="ECO:0007669"/>
    <property type="project" value="TreeGrafter"/>
</dbReference>
<evidence type="ECO:0000256" key="4">
    <source>
        <dbReference type="ARBA" id="ARBA00014657"/>
    </source>
</evidence>